<gene>
    <name evidence="1" type="ORF">CEXT_588221</name>
</gene>
<proteinExistence type="predicted"/>
<dbReference type="Proteomes" id="UP001054945">
    <property type="component" value="Unassembled WGS sequence"/>
</dbReference>
<keyword evidence="2" id="KW-1185">Reference proteome</keyword>
<accession>A0AAV4Q8K0</accession>
<name>A0AAV4Q8K0_CAEEX</name>
<organism evidence="1 2">
    <name type="scientific">Caerostris extrusa</name>
    <name type="common">Bark spider</name>
    <name type="synonym">Caerostris bankana</name>
    <dbReference type="NCBI Taxonomy" id="172846"/>
    <lineage>
        <taxon>Eukaryota</taxon>
        <taxon>Metazoa</taxon>
        <taxon>Ecdysozoa</taxon>
        <taxon>Arthropoda</taxon>
        <taxon>Chelicerata</taxon>
        <taxon>Arachnida</taxon>
        <taxon>Araneae</taxon>
        <taxon>Araneomorphae</taxon>
        <taxon>Entelegynae</taxon>
        <taxon>Araneoidea</taxon>
        <taxon>Araneidae</taxon>
        <taxon>Caerostris</taxon>
    </lineage>
</organism>
<dbReference type="EMBL" id="BPLR01005705">
    <property type="protein sequence ID" value="GIY04406.1"/>
    <property type="molecule type" value="Genomic_DNA"/>
</dbReference>
<protein>
    <submittedName>
        <fullName evidence="1">Uncharacterized protein</fullName>
    </submittedName>
</protein>
<comment type="caution">
    <text evidence="1">The sequence shown here is derived from an EMBL/GenBank/DDBJ whole genome shotgun (WGS) entry which is preliminary data.</text>
</comment>
<reference evidence="1 2" key="1">
    <citation type="submission" date="2021-06" db="EMBL/GenBank/DDBJ databases">
        <title>Caerostris extrusa draft genome.</title>
        <authorList>
            <person name="Kono N."/>
            <person name="Arakawa K."/>
        </authorList>
    </citation>
    <scope>NUCLEOTIDE SEQUENCE [LARGE SCALE GENOMIC DNA]</scope>
</reference>
<feature type="non-terminal residue" evidence="1">
    <location>
        <position position="19"/>
    </location>
</feature>
<sequence length="19" mass="1856">MLGGADAAAWLKAGLEGPK</sequence>
<evidence type="ECO:0000313" key="1">
    <source>
        <dbReference type="EMBL" id="GIY04406.1"/>
    </source>
</evidence>
<dbReference type="AlphaFoldDB" id="A0AAV4Q8K0"/>
<evidence type="ECO:0000313" key="2">
    <source>
        <dbReference type="Proteomes" id="UP001054945"/>
    </source>
</evidence>